<dbReference type="EMBL" id="LLZU01000002">
    <property type="protein sequence ID" value="KRV51166.1"/>
    <property type="molecule type" value="Genomic_DNA"/>
</dbReference>
<organism evidence="2 3">
    <name type="scientific">Wenjunlia vitaminophila</name>
    <name type="common">Streptomyces vitaminophilus</name>
    <dbReference type="NCBI Taxonomy" id="76728"/>
    <lineage>
        <taxon>Bacteria</taxon>
        <taxon>Bacillati</taxon>
        <taxon>Actinomycetota</taxon>
        <taxon>Actinomycetes</taxon>
        <taxon>Kitasatosporales</taxon>
        <taxon>Streptomycetaceae</taxon>
        <taxon>Wenjunlia</taxon>
    </lineage>
</organism>
<comment type="caution">
    <text evidence="2">The sequence shown here is derived from an EMBL/GenBank/DDBJ whole genome shotgun (WGS) entry which is preliminary data.</text>
</comment>
<dbReference type="STRING" id="76728.AQ490_02975"/>
<sequence>MTAPSGASKEAARARVPAGDRRAVLALARFEGLRLLRHPLVLTAFALCVVWMARPGATTWRSHPPLQDMDRDHQLPLVLVGFAVLIAVNLAATRARRHGTDAILDALVLPPWQRTVAHLLSLLPLWLVGAVMVAAQFGWMATRPEAVGRGDIAELATGPTSVLLLGVVGVLLARLTASAVVAPLTVLALLTSMFVLAAGDSGVAWLYPTVHQSPSGVPTDLLDRPAGWHLLYLLGMTTLLGAVATAVAGGRRRTARGTAVAALTCVLAGALFQSAWPSGALARERQQATERPAEVQRCQRLGTTEYCLFPEFGVWVDDWDRVVREVRALTPKDVAASPITVRQRVNAVDAGSTGSDGAIPFATPSEGPTGSAWSVPVGTLWGSGTEDLALAAATAYRLVTGEAPQPGTPVMCDSRGVLTLWLAVRATSEADLNSLLDGQFSGGGVPISLLGEAQLDAGWVVLREHELAVVQALLDRPRGDVDRRVREEWSALTAPGTSSLRAAELLGVTAPAVTGDDGEWNCR</sequence>
<evidence type="ECO:0000313" key="3">
    <source>
        <dbReference type="Proteomes" id="UP000050867"/>
    </source>
</evidence>
<feature type="transmembrane region" description="Helical" evidence="1">
    <location>
        <begin position="152"/>
        <end position="173"/>
    </location>
</feature>
<keyword evidence="1" id="KW-1133">Transmembrane helix</keyword>
<evidence type="ECO:0000313" key="2">
    <source>
        <dbReference type="EMBL" id="KRV51166.1"/>
    </source>
</evidence>
<proteinExistence type="predicted"/>
<keyword evidence="3" id="KW-1185">Reference proteome</keyword>
<evidence type="ECO:0000256" key="1">
    <source>
        <dbReference type="SAM" id="Phobius"/>
    </source>
</evidence>
<feature type="transmembrane region" description="Helical" evidence="1">
    <location>
        <begin position="180"/>
        <end position="207"/>
    </location>
</feature>
<feature type="transmembrane region" description="Helical" evidence="1">
    <location>
        <begin position="35"/>
        <end position="53"/>
    </location>
</feature>
<feature type="transmembrane region" description="Helical" evidence="1">
    <location>
        <begin position="73"/>
        <end position="92"/>
    </location>
</feature>
<feature type="transmembrane region" description="Helical" evidence="1">
    <location>
        <begin position="119"/>
        <end position="140"/>
    </location>
</feature>
<protein>
    <submittedName>
        <fullName evidence="2">Uncharacterized protein</fullName>
    </submittedName>
</protein>
<name>A0A0T6LYI1_WENVI</name>
<dbReference type="Proteomes" id="UP000050867">
    <property type="component" value="Unassembled WGS sequence"/>
</dbReference>
<feature type="transmembrane region" description="Helical" evidence="1">
    <location>
        <begin position="259"/>
        <end position="276"/>
    </location>
</feature>
<gene>
    <name evidence="2" type="ORF">AQ490_02975</name>
</gene>
<dbReference type="OrthoDB" id="3665898at2"/>
<dbReference type="AlphaFoldDB" id="A0A0T6LYI1"/>
<keyword evidence="1" id="KW-0812">Transmembrane</keyword>
<reference evidence="2 3" key="1">
    <citation type="submission" date="2015-10" db="EMBL/GenBank/DDBJ databases">
        <title>Draft genome sequence of pyrrolomycin-producing Streptomyces vitaminophilus.</title>
        <authorList>
            <person name="Graham D.E."/>
            <person name="Mahan K.M."/>
            <person name="Klingeman D.M."/>
            <person name="Hettich R.L."/>
            <person name="Parry R.J."/>
        </authorList>
    </citation>
    <scope>NUCLEOTIDE SEQUENCE [LARGE SCALE GENOMIC DNA]</scope>
    <source>
        <strain evidence="2 3">ATCC 31673</strain>
    </source>
</reference>
<dbReference type="RefSeq" id="WP_018386649.1">
    <property type="nucleotide sequence ID" value="NZ_LLZU01000002.1"/>
</dbReference>
<accession>A0A0T6LYI1</accession>
<feature type="transmembrane region" description="Helical" evidence="1">
    <location>
        <begin position="227"/>
        <end position="247"/>
    </location>
</feature>
<dbReference type="eggNOG" id="ENOG5033SX9">
    <property type="taxonomic scope" value="Bacteria"/>
</dbReference>
<keyword evidence="1" id="KW-0472">Membrane</keyword>